<keyword evidence="1" id="KW-0812">Transmembrane</keyword>
<accession>A0AAW7YN12</accession>
<keyword evidence="1" id="KW-0472">Membrane</keyword>
<proteinExistence type="predicted"/>
<sequence>MNGSSLIGLIIVLGLVFLIINLIRKKSQKTYSEDKLKTIDHSGYGDGKYFYQSPGMILDNQYIPIYGKKNLCHIPYYKDNSQKMRSMFGIKPLHGTQVRSDDHSVIIERIEGITNYALYRVLLDGNEIGTFKKDKMFKEGGFKRLFPYSFVNKDKERYHFENPDRFHSTVIKDEHNNVILSAERTGLDYKKSKKTKKRGEQNQINVNNNDGKYPDELWLALYIQACITYTTLDKRNTVKQGS</sequence>
<protein>
    <submittedName>
        <fullName evidence="2">Uncharacterized protein</fullName>
    </submittedName>
</protein>
<dbReference type="AlphaFoldDB" id="A0AAW7YN12"/>
<name>A0AAW7YN12_9STAP</name>
<comment type="caution">
    <text evidence="2">The sequence shown here is derived from an EMBL/GenBank/DDBJ whole genome shotgun (WGS) entry which is preliminary data.</text>
</comment>
<organism evidence="2 3">
    <name type="scientific">Staphylococcus pasteuri_A</name>
    <dbReference type="NCBI Taxonomy" id="3062664"/>
    <lineage>
        <taxon>Bacteria</taxon>
        <taxon>Bacillati</taxon>
        <taxon>Bacillota</taxon>
        <taxon>Bacilli</taxon>
        <taxon>Bacillales</taxon>
        <taxon>Staphylococcaceae</taxon>
        <taxon>Staphylococcus</taxon>
    </lineage>
</organism>
<dbReference type="Proteomes" id="UP001170310">
    <property type="component" value="Unassembled WGS sequence"/>
</dbReference>
<evidence type="ECO:0000256" key="1">
    <source>
        <dbReference type="SAM" id="Phobius"/>
    </source>
</evidence>
<gene>
    <name evidence="2" type="ORF">Q4528_05490</name>
</gene>
<evidence type="ECO:0000313" key="2">
    <source>
        <dbReference type="EMBL" id="MDO6573610.1"/>
    </source>
</evidence>
<dbReference type="RefSeq" id="WP_029056656.1">
    <property type="nucleotide sequence ID" value="NZ_JAUOQO010000004.1"/>
</dbReference>
<dbReference type="EMBL" id="JAUOQO010000004">
    <property type="protein sequence ID" value="MDO6573610.1"/>
    <property type="molecule type" value="Genomic_DNA"/>
</dbReference>
<reference evidence="2" key="1">
    <citation type="submission" date="2023-07" db="EMBL/GenBank/DDBJ databases">
        <title>Genome content predicts the carbon catabolic preferences of heterotrophic bacteria.</title>
        <authorList>
            <person name="Gralka M."/>
        </authorList>
    </citation>
    <scope>NUCLEOTIDE SEQUENCE</scope>
    <source>
        <strain evidence="2">E2R20</strain>
    </source>
</reference>
<evidence type="ECO:0000313" key="3">
    <source>
        <dbReference type="Proteomes" id="UP001170310"/>
    </source>
</evidence>
<keyword evidence="3" id="KW-1185">Reference proteome</keyword>
<feature type="transmembrane region" description="Helical" evidence="1">
    <location>
        <begin position="6"/>
        <end position="23"/>
    </location>
</feature>
<keyword evidence="1" id="KW-1133">Transmembrane helix</keyword>